<protein>
    <submittedName>
        <fullName evidence="1">Uncharacterized protein</fullName>
    </submittedName>
</protein>
<reference evidence="1" key="1">
    <citation type="journal article" date="2020" name="Nature">
        <title>Giant virus diversity and host interactions through global metagenomics.</title>
        <authorList>
            <person name="Schulz F."/>
            <person name="Roux S."/>
            <person name="Paez-Espino D."/>
            <person name="Jungbluth S."/>
            <person name="Walsh D.A."/>
            <person name="Denef V.J."/>
            <person name="McMahon K.D."/>
            <person name="Konstantinidis K.T."/>
            <person name="Eloe-Fadrosh E.A."/>
            <person name="Kyrpides N.C."/>
            <person name="Woyke T."/>
        </authorList>
    </citation>
    <scope>NUCLEOTIDE SEQUENCE</scope>
    <source>
        <strain evidence="1">GVMAG-M-3300023184-177</strain>
    </source>
</reference>
<organism evidence="1">
    <name type="scientific">viral metagenome</name>
    <dbReference type="NCBI Taxonomy" id="1070528"/>
    <lineage>
        <taxon>unclassified sequences</taxon>
        <taxon>metagenomes</taxon>
        <taxon>organismal metagenomes</taxon>
    </lineage>
</organism>
<proteinExistence type="predicted"/>
<accession>A0A6C0HWS2</accession>
<name>A0A6C0HWS2_9ZZZZ</name>
<dbReference type="AlphaFoldDB" id="A0A6C0HWS2"/>
<sequence>MNKVPINIHNLYIYLSNLYKLGIIPNFNVDFNNDLTEINYVFEYNGDKWERNGTSTIMYNIKTKLWTSRFNTTTTNNKYIILQSLNIEEILEQSLNSFDIKNIESVNNKELHNVKYYNYYVFINNLMKEYQTSHFNKYKQMNDNLHEHLWDKIYNSYKINMSNIELKSFLAKYIV</sequence>
<evidence type="ECO:0000313" key="1">
    <source>
        <dbReference type="EMBL" id="QHT84606.1"/>
    </source>
</evidence>
<dbReference type="EMBL" id="MN740021">
    <property type="protein sequence ID" value="QHT84606.1"/>
    <property type="molecule type" value="Genomic_DNA"/>
</dbReference>